<dbReference type="Gene3D" id="2.40.30.10">
    <property type="entry name" value="Translation factors"/>
    <property type="match status" value="1"/>
</dbReference>
<dbReference type="PANTHER" id="PTHR30157:SF0">
    <property type="entry name" value="NADPH-DEPENDENT FERRIC-CHELATE REDUCTASE"/>
    <property type="match status" value="1"/>
</dbReference>
<dbReference type="InterPro" id="IPR017927">
    <property type="entry name" value="FAD-bd_FR_type"/>
</dbReference>
<proteinExistence type="predicted"/>
<evidence type="ECO:0000313" key="2">
    <source>
        <dbReference type="EMBL" id="SDG74953.1"/>
    </source>
</evidence>
<dbReference type="Pfam" id="PF04954">
    <property type="entry name" value="SIP"/>
    <property type="match status" value="1"/>
</dbReference>
<gene>
    <name evidence="2" type="ORF">SAMN05216260_12841</name>
</gene>
<dbReference type="PROSITE" id="PS51384">
    <property type="entry name" value="FAD_FR"/>
    <property type="match status" value="1"/>
</dbReference>
<dbReference type="InterPro" id="IPR039374">
    <property type="entry name" value="SIP_fam"/>
</dbReference>
<dbReference type="InterPro" id="IPR007037">
    <property type="entry name" value="SIP_rossman_dom"/>
</dbReference>
<dbReference type="EMBL" id="FNAX01000028">
    <property type="protein sequence ID" value="SDG74953.1"/>
    <property type="molecule type" value="Genomic_DNA"/>
</dbReference>
<dbReference type="Gene3D" id="3.40.50.80">
    <property type="entry name" value="Nucleotide-binding domain of ferredoxin-NADP reductase (FNR) module"/>
    <property type="match status" value="1"/>
</dbReference>
<dbReference type="GO" id="GO:0016491">
    <property type="term" value="F:oxidoreductase activity"/>
    <property type="evidence" value="ECO:0007669"/>
    <property type="project" value="InterPro"/>
</dbReference>
<dbReference type="Proteomes" id="UP000198614">
    <property type="component" value="Unassembled WGS sequence"/>
</dbReference>
<evidence type="ECO:0000313" key="3">
    <source>
        <dbReference type="Proteomes" id="UP000198614"/>
    </source>
</evidence>
<dbReference type="AlphaFoldDB" id="A0A1G7WSN9"/>
<sequence>MKPVNDSSPDNGRFDLSRRLLPGGHIQEIEELTPTSRRMRLAGPKLAGLNWRPGDHIRVRIGSMLTLRTYSVWDFDSAQGWIDLVLFNHGTPDSIGLQWAENGRPGQYVTFVRDPRAVRLTGDAPWHLFAGEESAAAGFGALLRAVPAHVPVFGVHQAGTEADHIDLPRPLTRIARHGTPAASSRQLVDAVAALDLPDTPGAAYLAGEARTIQMIRTHLVNDRGWNRRAISTKPFWTPGKRGMD</sequence>
<name>A0A1G7WSN9_9ACTN</name>
<dbReference type="InterPro" id="IPR017938">
    <property type="entry name" value="Riboflavin_synthase-like_b-brl"/>
</dbReference>
<protein>
    <submittedName>
        <fullName evidence="2">NADPH-dependent ferric siderophore reductase, contains FAD-binding and SIP domains</fullName>
    </submittedName>
</protein>
<dbReference type="InterPro" id="IPR039261">
    <property type="entry name" value="FNR_nucleotide-bd"/>
</dbReference>
<accession>A0A1G7WSN9</accession>
<feature type="domain" description="FAD-binding FR-type" evidence="1">
    <location>
        <begin position="19"/>
        <end position="132"/>
    </location>
</feature>
<evidence type="ECO:0000259" key="1">
    <source>
        <dbReference type="PROSITE" id="PS51384"/>
    </source>
</evidence>
<dbReference type="CDD" id="cd06193">
    <property type="entry name" value="siderophore_interacting"/>
    <property type="match status" value="1"/>
</dbReference>
<dbReference type="PANTHER" id="PTHR30157">
    <property type="entry name" value="FERRIC REDUCTASE, NADPH-DEPENDENT"/>
    <property type="match status" value="1"/>
</dbReference>
<dbReference type="SUPFAM" id="SSF63380">
    <property type="entry name" value="Riboflavin synthase domain-like"/>
    <property type="match status" value="1"/>
</dbReference>
<reference evidence="2 3" key="1">
    <citation type="submission" date="2016-10" db="EMBL/GenBank/DDBJ databases">
        <authorList>
            <person name="de Groot N.N."/>
        </authorList>
    </citation>
    <scope>NUCLEOTIDE SEQUENCE [LARGE SCALE GENOMIC DNA]</scope>
    <source>
        <strain evidence="2 3">CGMCC 4.1859</strain>
    </source>
</reference>
<organism evidence="2 3">
    <name type="scientific">Streptomyces griseoaurantiacus</name>
    <dbReference type="NCBI Taxonomy" id="68213"/>
    <lineage>
        <taxon>Bacteria</taxon>
        <taxon>Bacillati</taxon>
        <taxon>Actinomycetota</taxon>
        <taxon>Actinomycetes</taxon>
        <taxon>Kitasatosporales</taxon>
        <taxon>Streptomycetaceae</taxon>
        <taxon>Streptomyces</taxon>
        <taxon>Streptomyces aurantiacus group</taxon>
    </lineage>
</organism>